<gene>
    <name evidence="1" type="ORF">OMP40_34890</name>
</gene>
<evidence type="ECO:0000313" key="2">
    <source>
        <dbReference type="Proteomes" id="UP001153404"/>
    </source>
</evidence>
<sequence>MNATFVLLSNGVDTYAENDASLAQCAAKGLKCVVQDDRLGSYKFTVGQTAGNDGKYVSSGNSLGQTFTTPADPDIAIDTIQLYIDRTQWTAGRKLTLSLYTSPSKTNLLGSSSITGPVADDYPVFKLYQWLASGTTYYFELTSDNASNIGWVVGQTSNVYAGGTAYQNGTALANYDFWFRLNYGQKMYSGGTQPSTTLINDIAAHYAANPGVLGYSLVDEPSAAAMVGLQGTMEKFRQADPNHLTYVNLLPTYASNLGFGAAAGDYVTTSSALGQSFKTNSGTTHISTIQLYIDKSQWGSNEPLTLKLWNSSAKTTLLGQSTLSGSSTNFPIFTVNASVSPNTVYYWELTHGGEETTPLAGLSAPQAA</sequence>
<dbReference type="Gene3D" id="3.20.20.80">
    <property type="entry name" value="Glycosidases"/>
    <property type="match status" value="1"/>
</dbReference>
<dbReference type="InterPro" id="IPR017853">
    <property type="entry name" value="GH"/>
</dbReference>
<comment type="caution">
    <text evidence="1">The sequence shown here is derived from an EMBL/GenBank/DDBJ whole genome shotgun (WGS) entry which is preliminary data.</text>
</comment>
<organism evidence="1 2">
    <name type="scientific">Cohnella rhizosphaerae</name>
    <dbReference type="NCBI Taxonomy" id="1457232"/>
    <lineage>
        <taxon>Bacteria</taxon>
        <taxon>Bacillati</taxon>
        <taxon>Bacillota</taxon>
        <taxon>Bacilli</taxon>
        <taxon>Bacillales</taxon>
        <taxon>Paenibacillaceae</taxon>
        <taxon>Cohnella</taxon>
    </lineage>
</organism>
<protein>
    <submittedName>
        <fullName evidence="1">Uncharacterized protein</fullName>
    </submittedName>
</protein>
<dbReference type="RefSeq" id="WP_277538361.1">
    <property type="nucleotide sequence ID" value="NZ_JAPDIA010000009.1"/>
</dbReference>
<name>A0A9X4QW01_9BACL</name>
<proteinExistence type="predicted"/>
<dbReference type="Proteomes" id="UP001153404">
    <property type="component" value="Unassembled WGS sequence"/>
</dbReference>
<evidence type="ECO:0000313" key="1">
    <source>
        <dbReference type="EMBL" id="MDG0813896.1"/>
    </source>
</evidence>
<accession>A0A9X4QW01</accession>
<dbReference type="EMBL" id="JAPDIA010000009">
    <property type="protein sequence ID" value="MDG0813896.1"/>
    <property type="molecule type" value="Genomic_DNA"/>
</dbReference>
<keyword evidence="2" id="KW-1185">Reference proteome</keyword>
<dbReference type="SUPFAM" id="SSF51445">
    <property type="entry name" value="(Trans)glycosidases"/>
    <property type="match status" value="1"/>
</dbReference>
<dbReference type="AlphaFoldDB" id="A0A9X4QW01"/>
<reference evidence="1" key="1">
    <citation type="submission" date="2022-10" db="EMBL/GenBank/DDBJ databases">
        <title>Comparative genomic analysis of Cohnella hashimotonis sp. nov., isolated from the International Space Station.</title>
        <authorList>
            <person name="Simpson A."/>
            <person name="Venkateswaran K."/>
        </authorList>
    </citation>
    <scope>NUCLEOTIDE SEQUENCE</scope>
    <source>
        <strain evidence="1">DSM 28161</strain>
    </source>
</reference>